<dbReference type="GO" id="GO:0006355">
    <property type="term" value="P:regulation of DNA-templated transcription"/>
    <property type="evidence" value="ECO:0007669"/>
    <property type="project" value="InterPro"/>
</dbReference>
<organism evidence="4 5">
    <name type="scientific">Mucilaginibacter pedocola</name>
    <dbReference type="NCBI Taxonomy" id="1792845"/>
    <lineage>
        <taxon>Bacteria</taxon>
        <taxon>Pseudomonadati</taxon>
        <taxon>Bacteroidota</taxon>
        <taxon>Sphingobacteriia</taxon>
        <taxon>Sphingobacteriales</taxon>
        <taxon>Sphingobacteriaceae</taxon>
        <taxon>Mucilaginibacter</taxon>
    </lineage>
</organism>
<keyword evidence="2" id="KW-0812">Transmembrane</keyword>
<dbReference type="GO" id="GO:0003677">
    <property type="term" value="F:DNA binding"/>
    <property type="evidence" value="ECO:0007669"/>
    <property type="project" value="InterPro"/>
</dbReference>
<comment type="caution">
    <text evidence="4">The sequence shown here is derived from an EMBL/GenBank/DDBJ whole genome shotgun (WGS) entry which is preliminary data.</text>
</comment>
<keyword evidence="5" id="KW-1185">Reference proteome</keyword>
<keyword evidence="3" id="KW-0732">Signal</keyword>
<feature type="chain" id="PRO_5012074632" description="HTH luxR-type domain-containing protein" evidence="3">
    <location>
        <begin position="46"/>
        <end position="600"/>
    </location>
</feature>
<feature type="transmembrane region" description="Helical" evidence="2">
    <location>
        <begin position="439"/>
        <end position="459"/>
    </location>
</feature>
<dbReference type="Proteomes" id="UP000189739">
    <property type="component" value="Unassembled WGS sequence"/>
</dbReference>
<evidence type="ECO:0000256" key="1">
    <source>
        <dbReference type="SAM" id="Coils"/>
    </source>
</evidence>
<protein>
    <recommendedName>
        <fullName evidence="6">HTH luxR-type domain-containing protein</fullName>
    </recommendedName>
</protein>
<evidence type="ECO:0000256" key="3">
    <source>
        <dbReference type="SAM" id="SignalP"/>
    </source>
</evidence>
<sequence>MVVNKYYIWGTPIIINVAITPKAYKRHICLALLLLAFCSNNRAFAQFGWSAARFAAMDNGQRFRYVHDFPFYKIDSGAVVTAIFEQIRSIAQKQGDIRTELAIDFYNCVSSGNIGVKLPGGISSDSLLRYIRVKAKQNNLPIEEAVADYNVVENAANSGKISVEQRYTRLIEIADEMQALGYQNFKDYYIENIMLRIAMVMWNLEDYEKAYHYLKIAEQYARTGEERDWFYTQVMSYLQTYWKQKKDYTRSLQYAFKIKNYYDSYTPPTEFSEFWRGFSTIEVADLLVKQGKAAEGEPYADKGYLLSKTPAHPQNLGQAYEREYDALIVLIDTKLSVGKVQEAAAYINRAQFIKKYLEENKGFDYFKPIRLYRYLARFNEAKGNATEALNYVHRADMLQDSLNKRNDVHRLAQAQLRHESEKYAKKIASVEQEKSTEKMLRNVSVIVLALVITFGLFYYRRSQARRRQKELELAATKQQLLQQTQILREKSEQADKLHAEIERLSATGQRSDYLEQLTQATILTDDDWATFRVLFEKAYPSFISEQKQQYPGITPAEIRLVVLEKLELTTQEMANMLGVSKNTIHQTRLRMRKKQESVTA</sequence>
<evidence type="ECO:0000256" key="2">
    <source>
        <dbReference type="SAM" id="Phobius"/>
    </source>
</evidence>
<name>A0A1S9PAL6_9SPHI</name>
<accession>A0A1S9PAL6</accession>
<proteinExistence type="predicted"/>
<keyword evidence="2" id="KW-1133">Transmembrane helix</keyword>
<feature type="coiled-coil region" evidence="1">
    <location>
        <begin position="459"/>
        <end position="507"/>
    </location>
</feature>
<gene>
    <name evidence="4" type="ORF">BC343_09880</name>
</gene>
<dbReference type="AlphaFoldDB" id="A0A1S9PAL6"/>
<evidence type="ECO:0008006" key="6">
    <source>
        <dbReference type="Google" id="ProtNLM"/>
    </source>
</evidence>
<keyword evidence="2" id="KW-0472">Membrane</keyword>
<keyword evidence="1" id="KW-0175">Coiled coil</keyword>
<dbReference type="SUPFAM" id="SSF46894">
    <property type="entry name" value="C-terminal effector domain of the bipartite response regulators"/>
    <property type="match status" value="1"/>
</dbReference>
<dbReference type="EMBL" id="MBTF01000034">
    <property type="protein sequence ID" value="OOQ57971.1"/>
    <property type="molecule type" value="Genomic_DNA"/>
</dbReference>
<reference evidence="4 5" key="1">
    <citation type="submission" date="2016-07" db="EMBL/GenBank/DDBJ databases">
        <title>Genomic analysis of zinc-resistant bacterium Mucilaginibacter pedocola TBZ30.</title>
        <authorList>
            <person name="Huang J."/>
            <person name="Tang J."/>
        </authorList>
    </citation>
    <scope>NUCLEOTIDE SEQUENCE [LARGE SCALE GENOMIC DNA]</scope>
    <source>
        <strain evidence="4 5">TBZ30</strain>
    </source>
</reference>
<dbReference type="InterPro" id="IPR016032">
    <property type="entry name" value="Sig_transdc_resp-reg_C-effctor"/>
</dbReference>
<dbReference type="STRING" id="1792845.BC343_09880"/>
<evidence type="ECO:0000313" key="4">
    <source>
        <dbReference type="EMBL" id="OOQ57971.1"/>
    </source>
</evidence>
<feature type="signal peptide" evidence="3">
    <location>
        <begin position="1"/>
        <end position="45"/>
    </location>
</feature>
<evidence type="ECO:0000313" key="5">
    <source>
        <dbReference type="Proteomes" id="UP000189739"/>
    </source>
</evidence>